<evidence type="ECO:0000313" key="3">
    <source>
        <dbReference type="Proteomes" id="UP000622580"/>
    </source>
</evidence>
<dbReference type="GO" id="GO:0032259">
    <property type="term" value="P:methylation"/>
    <property type="evidence" value="ECO:0007669"/>
    <property type="project" value="UniProtKB-KW"/>
</dbReference>
<dbReference type="GO" id="GO:0008168">
    <property type="term" value="F:methyltransferase activity"/>
    <property type="evidence" value="ECO:0007669"/>
    <property type="project" value="UniProtKB-KW"/>
</dbReference>
<name>A0A941HV92_9CAUL</name>
<protein>
    <submittedName>
        <fullName evidence="2">Methyltransferase domain-containing protein</fullName>
    </submittedName>
</protein>
<dbReference type="PANTHER" id="PTHR43861">
    <property type="entry name" value="TRANS-ACONITATE 2-METHYLTRANSFERASE-RELATED"/>
    <property type="match status" value="1"/>
</dbReference>
<proteinExistence type="predicted"/>
<accession>A0A941HV92</accession>
<dbReference type="Proteomes" id="UP000622580">
    <property type="component" value="Unassembled WGS sequence"/>
</dbReference>
<keyword evidence="2" id="KW-0808">Transferase</keyword>
<evidence type="ECO:0000313" key="2">
    <source>
        <dbReference type="EMBL" id="MBR7617897.1"/>
    </source>
</evidence>
<sequence length="261" mass="27768">MSESYIISGGMAGAARLSVLSQAMAEATGSLLDRVGIPAGARILDVGCGGGDVTRELASRTSGQVIGLDLDEIKISMAAQDSPANVAFQVGGYERAEHLGPFDVIYARFLLSHLTRPADAVAVFERALVPDGLLVVEDVEFSAHICEPTRASFRHFVQWYVASAHKRGADPEIGPKLPAFLGRAGFIGIEARMVQPAALTGPVKAMAALTLAGISEAVESMGVSRETLVDYISDLVKARDDPSVFMSLPRITQAWGWKREV</sequence>
<dbReference type="Pfam" id="PF13847">
    <property type="entry name" value="Methyltransf_31"/>
    <property type="match status" value="1"/>
</dbReference>
<dbReference type="EMBL" id="JAGSGD010000001">
    <property type="protein sequence ID" value="MBR7617897.1"/>
    <property type="molecule type" value="Genomic_DNA"/>
</dbReference>
<keyword evidence="2" id="KW-0489">Methyltransferase</keyword>
<dbReference type="AlphaFoldDB" id="A0A941HV92"/>
<reference evidence="2" key="1">
    <citation type="submission" date="2021-04" db="EMBL/GenBank/DDBJ databases">
        <title>Draft genome assembly of strain Phenylobacterium sp. 20VBR1 using MiniION and Illumina platforms.</title>
        <authorList>
            <person name="Thomas F.A."/>
            <person name="Krishnan K.P."/>
            <person name="Sinha R.K."/>
        </authorList>
    </citation>
    <scope>NUCLEOTIDE SEQUENCE</scope>
    <source>
        <strain evidence="2">20VBR1</strain>
    </source>
</reference>
<gene>
    <name evidence="2" type="ORF">JKL49_00730</name>
</gene>
<dbReference type="InterPro" id="IPR029063">
    <property type="entry name" value="SAM-dependent_MTases_sf"/>
</dbReference>
<comment type="caution">
    <text evidence="2">The sequence shown here is derived from an EMBL/GenBank/DDBJ whole genome shotgun (WGS) entry which is preliminary data.</text>
</comment>
<dbReference type="RefSeq" id="WP_215337496.1">
    <property type="nucleotide sequence ID" value="NZ_JAGSGD010000001.1"/>
</dbReference>
<dbReference type="SUPFAM" id="SSF53335">
    <property type="entry name" value="S-adenosyl-L-methionine-dependent methyltransferases"/>
    <property type="match status" value="1"/>
</dbReference>
<feature type="domain" description="Methyltransferase" evidence="1">
    <location>
        <begin position="40"/>
        <end position="149"/>
    </location>
</feature>
<dbReference type="Gene3D" id="3.40.50.150">
    <property type="entry name" value="Vaccinia Virus protein VP39"/>
    <property type="match status" value="1"/>
</dbReference>
<dbReference type="CDD" id="cd02440">
    <property type="entry name" value="AdoMet_MTases"/>
    <property type="match status" value="1"/>
</dbReference>
<evidence type="ECO:0000259" key="1">
    <source>
        <dbReference type="Pfam" id="PF13847"/>
    </source>
</evidence>
<dbReference type="InterPro" id="IPR025714">
    <property type="entry name" value="Methyltranfer_dom"/>
</dbReference>
<keyword evidence="3" id="KW-1185">Reference proteome</keyword>
<organism evidence="2 3">
    <name type="scientific">Phenylobacterium glaciei</name>
    <dbReference type="NCBI Taxonomy" id="2803784"/>
    <lineage>
        <taxon>Bacteria</taxon>
        <taxon>Pseudomonadati</taxon>
        <taxon>Pseudomonadota</taxon>
        <taxon>Alphaproteobacteria</taxon>
        <taxon>Caulobacterales</taxon>
        <taxon>Caulobacteraceae</taxon>
        <taxon>Phenylobacterium</taxon>
    </lineage>
</organism>